<dbReference type="PROSITE" id="PS50104">
    <property type="entry name" value="TIR"/>
    <property type="match status" value="1"/>
</dbReference>
<dbReference type="FunFam" id="3.40.50.300:FF:001002">
    <property type="entry name" value="Disease resistance protein (TIR-NBS-LRR class)"/>
    <property type="match status" value="1"/>
</dbReference>
<evidence type="ECO:0000256" key="7">
    <source>
        <dbReference type="ARBA" id="ARBA00047304"/>
    </source>
</evidence>
<keyword evidence="2" id="KW-0433">Leucine-rich repeat</keyword>
<organism evidence="10 11">
    <name type="scientific">Cardamine amara subsp. amara</name>
    <dbReference type="NCBI Taxonomy" id="228776"/>
    <lineage>
        <taxon>Eukaryota</taxon>
        <taxon>Viridiplantae</taxon>
        <taxon>Streptophyta</taxon>
        <taxon>Embryophyta</taxon>
        <taxon>Tracheophyta</taxon>
        <taxon>Spermatophyta</taxon>
        <taxon>Magnoliopsida</taxon>
        <taxon>eudicotyledons</taxon>
        <taxon>Gunneridae</taxon>
        <taxon>Pentapetalae</taxon>
        <taxon>rosids</taxon>
        <taxon>malvids</taxon>
        <taxon>Brassicales</taxon>
        <taxon>Brassicaceae</taxon>
        <taxon>Cardamineae</taxon>
        <taxon>Cardamine</taxon>
    </lineage>
</organism>
<dbReference type="InterPro" id="IPR002182">
    <property type="entry name" value="NB-ARC"/>
</dbReference>
<keyword evidence="8" id="KW-0812">Transmembrane</keyword>
<dbReference type="Gene3D" id="1.10.8.430">
    <property type="entry name" value="Helical domain of apoptotic protease-activating factors"/>
    <property type="match status" value="1"/>
</dbReference>
<keyword evidence="5" id="KW-0611">Plant defense</keyword>
<dbReference type="PRINTS" id="PR00364">
    <property type="entry name" value="DISEASERSIST"/>
</dbReference>
<sequence length="897" mass="102241">MDSSFFFSFCAATIAFFMLLGIIFVLFNGKFRSHQENKITASSSSSSPSSSLSLNCKYHVFPSFHGEDVRKTFLTHILKEFRRKGIDPFIDIDIERSKSIGHGLIEAIKGSRIAVVLLSRNYASSSWCLNELVEIMKCRDELGQIVMTIFYEVDPTDVKNQTGDFGKAFTKTCKGKTKEEIKRWRKVLESVAKIAGEHSHNWDNEAAMIEKIATDVSNLLNNLTPSRDFEGLIGMRAHMKEMEPLLCLESDEVRMIGIWGPSGIGKTTIARFLFNNLSNSFQMSVFMENIKELMSRRMCSDDYSAKLQLQKQFMSQIINHEDIDIPHLGVAQDRLNDKKVLIILDNIDQSIQLEAIAKDTRWFGHGSRIIITTQDQKLLKAHGINHIYQVGFPSPYEACQIFCMYAFEEKFPKDGFEELAWEVTKLLGRLPLGLRVMGSHFRGMSKQEWINALPRLKTRLDASIQSILKFSYDALCDEDKDLFLHIACIFNHKRIEKVEEHLAHNSLDVKQGLHVLVDKSLISIEEGRIKMHNLLEQLGKEIVYHELGPQSIRDPGKRQFLVDSRDICEVLTDDTGSRNVVGIHFYPSELSGELNISERAFEGMTNLKFLRFYYRYGDKSDRLYLPQGLNYLSRKLRILEWDRFPMTCLPSNFHTEYLVELNLRFSKLQKLWEGNRPLGNLKWMYLNRSKKLMELPDLSTATKLEELFLIGCSNLVELPSSIGNAVNLQKLYLSDCSSLVELPSSIGNAINLLCLNLIGCSSLVELPSSIGNVTNLQILQLDMCTGLVELPSSIGNLHKLQTLTLVGCSKLEVLPTNINLKSLDTLDLTDCLLLKSFPEISTNIKDLRLMRTAIKEVPFTTRKQPQNRRISDEIAIFYFVGNPSEICQKFQRISDGL</sequence>
<name>A0ABD0ZIN7_CARAN</name>
<dbReference type="GO" id="GO:0061809">
    <property type="term" value="F:NAD+ nucleosidase activity, cyclic ADP-ribose generating"/>
    <property type="evidence" value="ECO:0007669"/>
    <property type="project" value="UniProtKB-EC"/>
</dbReference>
<feature type="transmembrane region" description="Helical" evidence="8">
    <location>
        <begin position="6"/>
        <end position="27"/>
    </location>
</feature>
<dbReference type="Proteomes" id="UP001558713">
    <property type="component" value="Unassembled WGS sequence"/>
</dbReference>
<dbReference type="Pfam" id="PF01582">
    <property type="entry name" value="TIR"/>
    <property type="match status" value="1"/>
</dbReference>
<keyword evidence="8" id="KW-1133">Transmembrane helix</keyword>
<keyword evidence="3" id="KW-0677">Repeat</keyword>
<comment type="catalytic activity">
    <reaction evidence="7">
        <text>NAD(+) + H2O = ADP-D-ribose + nicotinamide + H(+)</text>
        <dbReference type="Rhea" id="RHEA:16301"/>
        <dbReference type="ChEBI" id="CHEBI:15377"/>
        <dbReference type="ChEBI" id="CHEBI:15378"/>
        <dbReference type="ChEBI" id="CHEBI:17154"/>
        <dbReference type="ChEBI" id="CHEBI:57540"/>
        <dbReference type="ChEBI" id="CHEBI:57967"/>
        <dbReference type="EC" id="3.2.2.6"/>
    </reaction>
    <physiologicalReaction direction="left-to-right" evidence="7">
        <dbReference type="Rhea" id="RHEA:16302"/>
    </physiologicalReaction>
</comment>
<dbReference type="InterPro" id="IPR003593">
    <property type="entry name" value="AAA+_ATPase"/>
</dbReference>
<proteinExistence type="predicted"/>
<dbReference type="InterPro" id="IPR042197">
    <property type="entry name" value="Apaf_helical"/>
</dbReference>
<accession>A0ABD0ZIN7</accession>
<evidence type="ECO:0000256" key="4">
    <source>
        <dbReference type="ARBA" id="ARBA00022801"/>
    </source>
</evidence>
<dbReference type="InterPro" id="IPR032675">
    <property type="entry name" value="LRR_dom_sf"/>
</dbReference>
<dbReference type="EMBL" id="JBANAX010000914">
    <property type="protein sequence ID" value="KAL1188715.1"/>
    <property type="molecule type" value="Genomic_DNA"/>
</dbReference>
<dbReference type="FunFam" id="1.10.8.430:FF:000002">
    <property type="entry name" value="Disease resistance protein (TIR-NBS-LRR class)"/>
    <property type="match status" value="1"/>
</dbReference>
<evidence type="ECO:0000256" key="8">
    <source>
        <dbReference type="SAM" id="Phobius"/>
    </source>
</evidence>
<dbReference type="SUPFAM" id="SSF52540">
    <property type="entry name" value="P-loop containing nucleoside triphosphate hydrolases"/>
    <property type="match status" value="1"/>
</dbReference>
<dbReference type="InterPro" id="IPR000157">
    <property type="entry name" value="TIR_dom"/>
</dbReference>
<keyword evidence="6" id="KW-0520">NAD</keyword>
<evidence type="ECO:0000313" key="11">
    <source>
        <dbReference type="Proteomes" id="UP001558713"/>
    </source>
</evidence>
<dbReference type="SUPFAM" id="SSF52200">
    <property type="entry name" value="Toll/Interleukin receptor TIR domain"/>
    <property type="match status" value="1"/>
</dbReference>
<evidence type="ECO:0000256" key="2">
    <source>
        <dbReference type="ARBA" id="ARBA00022614"/>
    </source>
</evidence>
<dbReference type="PANTHER" id="PTHR11017:SF411">
    <property type="entry name" value="ADP-RIBOSYL CYCLASE_CYCLIC ADP-RIBOSE HYDROLASE-RELATED"/>
    <property type="match status" value="1"/>
</dbReference>
<keyword evidence="8" id="KW-0472">Membrane</keyword>
<dbReference type="InterPro" id="IPR036390">
    <property type="entry name" value="WH_DNA-bd_sf"/>
</dbReference>
<gene>
    <name evidence="10" type="ORF">V5N11_020633</name>
</gene>
<keyword evidence="4" id="KW-0378">Hydrolase</keyword>
<dbReference type="SMART" id="SM00255">
    <property type="entry name" value="TIR"/>
    <property type="match status" value="1"/>
</dbReference>
<keyword evidence="11" id="KW-1185">Reference proteome</keyword>
<dbReference type="InterPro" id="IPR027417">
    <property type="entry name" value="P-loop_NTPase"/>
</dbReference>
<dbReference type="SUPFAM" id="SSF52058">
    <property type="entry name" value="L domain-like"/>
    <property type="match status" value="1"/>
</dbReference>
<dbReference type="SMART" id="SM00382">
    <property type="entry name" value="AAA"/>
    <property type="match status" value="1"/>
</dbReference>
<evidence type="ECO:0000259" key="9">
    <source>
        <dbReference type="PROSITE" id="PS50104"/>
    </source>
</evidence>
<feature type="domain" description="TIR" evidence="9">
    <location>
        <begin position="56"/>
        <end position="220"/>
    </location>
</feature>
<evidence type="ECO:0000256" key="6">
    <source>
        <dbReference type="ARBA" id="ARBA00023027"/>
    </source>
</evidence>
<comment type="caution">
    <text evidence="10">The sequence shown here is derived from an EMBL/GenBank/DDBJ whole genome shotgun (WGS) entry which is preliminary data.</text>
</comment>
<evidence type="ECO:0000256" key="3">
    <source>
        <dbReference type="ARBA" id="ARBA00022737"/>
    </source>
</evidence>
<dbReference type="SUPFAM" id="SSF46785">
    <property type="entry name" value="Winged helix' DNA-binding domain"/>
    <property type="match status" value="1"/>
</dbReference>
<dbReference type="Pfam" id="PF00931">
    <property type="entry name" value="NB-ARC"/>
    <property type="match status" value="1"/>
</dbReference>
<dbReference type="Gene3D" id="3.80.10.10">
    <property type="entry name" value="Ribonuclease Inhibitor"/>
    <property type="match status" value="2"/>
</dbReference>
<dbReference type="Pfam" id="PF07725">
    <property type="entry name" value="LRR_3"/>
    <property type="match status" value="1"/>
</dbReference>
<reference evidence="10 11" key="1">
    <citation type="submission" date="2024-04" db="EMBL/GenBank/DDBJ databases">
        <title>Genome assembly C_amara_ONT_v2.</title>
        <authorList>
            <person name="Yant L."/>
            <person name="Moore C."/>
            <person name="Slenker M."/>
        </authorList>
    </citation>
    <scope>NUCLEOTIDE SEQUENCE [LARGE SCALE GENOMIC DNA]</scope>
    <source>
        <tissue evidence="10">Leaf</tissue>
    </source>
</reference>
<dbReference type="FunFam" id="3.40.50.10140:FF:000007">
    <property type="entry name" value="Disease resistance protein (TIR-NBS-LRR class)"/>
    <property type="match status" value="1"/>
</dbReference>
<evidence type="ECO:0000256" key="5">
    <source>
        <dbReference type="ARBA" id="ARBA00022821"/>
    </source>
</evidence>
<evidence type="ECO:0000313" key="10">
    <source>
        <dbReference type="EMBL" id="KAL1188715.1"/>
    </source>
</evidence>
<dbReference type="Pfam" id="PF23282">
    <property type="entry name" value="WHD_ROQ1"/>
    <property type="match status" value="1"/>
</dbReference>
<dbReference type="InterPro" id="IPR011713">
    <property type="entry name" value="Leu-rich_rpt_3"/>
</dbReference>
<dbReference type="InterPro" id="IPR058192">
    <property type="entry name" value="WHD_ROQ1-like"/>
</dbReference>
<dbReference type="InterPro" id="IPR044974">
    <property type="entry name" value="Disease_R_plants"/>
</dbReference>
<dbReference type="EC" id="3.2.2.6" evidence="1"/>
<dbReference type="PANTHER" id="PTHR11017">
    <property type="entry name" value="LEUCINE-RICH REPEAT-CONTAINING PROTEIN"/>
    <property type="match status" value="1"/>
</dbReference>
<dbReference type="AlphaFoldDB" id="A0ABD0ZIN7"/>
<evidence type="ECO:0000256" key="1">
    <source>
        <dbReference type="ARBA" id="ARBA00011982"/>
    </source>
</evidence>
<dbReference type="GO" id="GO:0006952">
    <property type="term" value="P:defense response"/>
    <property type="evidence" value="ECO:0007669"/>
    <property type="project" value="UniProtKB-KW"/>
</dbReference>
<dbReference type="Gene3D" id="3.40.50.10140">
    <property type="entry name" value="Toll/interleukin-1 receptor homology (TIR) domain"/>
    <property type="match status" value="1"/>
</dbReference>
<protein>
    <recommendedName>
        <fullName evidence="1">ADP-ribosyl cyclase/cyclic ADP-ribose hydrolase</fullName>
        <ecNumber evidence="1">3.2.2.6</ecNumber>
    </recommendedName>
</protein>
<dbReference type="InterPro" id="IPR035897">
    <property type="entry name" value="Toll_tir_struct_dom_sf"/>
</dbReference>
<dbReference type="Gene3D" id="3.40.50.300">
    <property type="entry name" value="P-loop containing nucleotide triphosphate hydrolases"/>
    <property type="match status" value="1"/>
</dbReference>